<protein>
    <submittedName>
        <fullName evidence="2">Uncharacterized protein</fullName>
    </submittedName>
</protein>
<reference evidence="2" key="2">
    <citation type="submission" date="2022-01" db="EMBL/GenBank/DDBJ databases">
        <authorList>
            <person name="Yamashiro T."/>
            <person name="Shiraishi A."/>
            <person name="Satake H."/>
            <person name="Nakayama K."/>
        </authorList>
    </citation>
    <scope>NUCLEOTIDE SEQUENCE</scope>
</reference>
<dbReference type="EMBL" id="BQNB010014230">
    <property type="protein sequence ID" value="GJT25674.1"/>
    <property type="molecule type" value="Genomic_DNA"/>
</dbReference>
<feature type="compositionally biased region" description="Basic residues" evidence="1">
    <location>
        <begin position="69"/>
        <end position="80"/>
    </location>
</feature>
<comment type="caution">
    <text evidence="2">The sequence shown here is derived from an EMBL/GenBank/DDBJ whole genome shotgun (WGS) entry which is preliminary data.</text>
</comment>
<reference evidence="2" key="1">
    <citation type="journal article" date="2022" name="Int. J. Mol. Sci.">
        <title>Draft Genome of Tanacetum Coccineum: Genomic Comparison of Closely Related Tanacetum-Family Plants.</title>
        <authorList>
            <person name="Yamashiro T."/>
            <person name="Shiraishi A."/>
            <person name="Nakayama K."/>
            <person name="Satake H."/>
        </authorList>
    </citation>
    <scope>NUCLEOTIDE SEQUENCE</scope>
</reference>
<evidence type="ECO:0000256" key="1">
    <source>
        <dbReference type="SAM" id="MobiDB-lite"/>
    </source>
</evidence>
<accession>A0ABQ5CLC3</accession>
<feature type="region of interest" description="Disordered" evidence="1">
    <location>
        <begin position="50"/>
        <end position="154"/>
    </location>
</feature>
<evidence type="ECO:0000313" key="3">
    <source>
        <dbReference type="Proteomes" id="UP001151760"/>
    </source>
</evidence>
<gene>
    <name evidence="2" type="ORF">Tco_0895611</name>
</gene>
<evidence type="ECO:0000313" key="2">
    <source>
        <dbReference type="EMBL" id="GJT25674.1"/>
    </source>
</evidence>
<dbReference type="Proteomes" id="UP001151760">
    <property type="component" value="Unassembled WGS sequence"/>
</dbReference>
<organism evidence="2 3">
    <name type="scientific">Tanacetum coccineum</name>
    <dbReference type="NCBI Taxonomy" id="301880"/>
    <lineage>
        <taxon>Eukaryota</taxon>
        <taxon>Viridiplantae</taxon>
        <taxon>Streptophyta</taxon>
        <taxon>Embryophyta</taxon>
        <taxon>Tracheophyta</taxon>
        <taxon>Spermatophyta</taxon>
        <taxon>Magnoliopsida</taxon>
        <taxon>eudicotyledons</taxon>
        <taxon>Gunneridae</taxon>
        <taxon>Pentapetalae</taxon>
        <taxon>asterids</taxon>
        <taxon>campanulids</taxon>
        <taxon>Asterales</taxon>
        <taxon>Asteraceae</taxon>
        <taxon>Asteroideae</taxon>
        <taxon>Anthemideae</taxon>
        <taxon>Anthemidinae</taxon>
        <taxon>Tanacetum</taxon>
    </lineage>
</organism>
<proteinExistence type="predicted"/>
<feature type="compositionally biased region" description="Basic and acidic residues" evidence="1">
    <location>
        <begin position="57"/>
        <end position="66"/>
    </location>
</feature>
<name>A0ABQ5CLC3_9ASTR</name>
<sequence length="212" mass="22440">MEGYGSNNVTSIPTQIFSVNNLILKKGQPEGPPFTDHMLAICKADTPVAFKAPRTSSHTEKKDSQGKKPGAKSGHKKQSSSKHPSVSSIEATKGGSSKAPIIFKTVHSKRKKESSSTKDSNPSQPPVSTPVDPGMHKEEQQVTGDPPSLRVTSKDGANLQLNSGMLAFTHIKPILLASFIIYSKSVLGCDATADSIAEVDPVKSAPNDSLPP</sequence>
<keyword evidence="3" id="KW-1185">Reference proteome</keyword>